<dbReference type="SUPFAM" id="SSF117143">
    <property type="entry name" value="Flagellar hook protein flgE"/>
    <property type="match status" value="1"/>
</dbReference>
<evidence type="ECO:0000256" key="1">
    <source>
        <dbReference type="ARBA" id="ARBA00004117"/>
    </source>
</evidence>
<organism evidence="9 10">
    <name type="scientific">Pseudomarimonas arenosa</name>
    <dbReference type="NCBI Taxonomy" id="2774145"/>
    <lineage>
        <taxon>Bacteria</taxon>
        <taxon>Pseudomonadati</taxon>
        <taxon>Pseudomonadota</taxon>
        <taxon>Gammaproteobacteria</taxon>
        <taxon>Lysobacterales</taxon>
        <taxon>Lysobacteraceae</taxon>
        <taxon>Pseudomarimonas</taxon>
    </lineage>
</organism>
<comment type="subunit">
    <text evidence="4 6">The basal body constitutes a major portion of the flagellar organelle and consists of five rings (E,L,P,S, and M) mounted on a central rod. The rod consists of about 26 subunits of FlgG in the distal portion, and FlgB, FlgC and FlgF are thought to build up the proximal portion of the rod with about 6 subunits each.</text>
</comment>
<dbReference type="InterPro" id="IPR020013">
    <property type="entry name" value="Flagellar_FlgE/F/G"/>
</dbReference>
<evidence type="ECO:0000259" key="8">
    <source>
        <dbReference type="Pfam" id="PF22692"/>
    </source>
</evidence>
<feature type="domain" description="Flagellar hook protein FlgE/F/G-like D1" evidence="8">
    <location>
        <begin position="89"/>
        <end position="148"/>
    </location>
</feature>
<dbReference type="RefSeq" id="WP_192028106.1">
    <property type="nucleotide sequence ID" value="NZ_JACYTR010000004.1"/>
</dbReference>
<name>A0AAW3ZJ65_9GAMM</name>
<sequence length="248" mass="25837">MDKAIYTAMTGASAAMRLSTAVYHNLANVNTPGYKADLVGTEAFKVEGQGNALPTRVAATTKHHGYDGRQGGLQVTGNALDIALDEGVWLAVTDANGQEAYTRNGELKLNSNGLLETQDGALVQGSTGPVAIPPEQTITIGADGSLSVVPQGQGPETLAQIGRLKLVQFDMDQLSRGADGLFRPSGDAAAVPATGKSVTAGALETSNADPVTSLVQMIELQRKYETQVQLIKKADENARASSGLMRLS</sequence>
<evidence type="ECO:0000259" key="7">
    <source>
        <dbReference type="Pfam" id="PF06429"/>
    </source>
</evidence>
<dbReference type="NCBIfam" id="TIGR03506">
    <property type="entry name" value="FlgEFG_subfam"/>
    <property type="match status" value="1"/>
</dbReference>
<dbReference type="Pfam" id="PF22692">
    <property type="entry name" value="LlgE_F_G_D1"/>
    <property type="match status" value="1"/>
</dbReference>
<dbReference type="InterPro" id="IPR010930">
    <property type="entry name" value="Flg_bb/hook_C_dom"/>
</dbReference>
<dbReference type="NCBIfam" id="NF009280">
    <property type="entry name" value="PRK12640.1"/>
    <property type="match status" value="1"/>
</dbReference>
<keyword evidence="3 6" id="KW-0975">Bacterial flagellum</keyword>
<dbReference type="PANTHER" id="PTHR30435:SF18">
    <property type="entry name" value="FLAGELLAR BASAL-BODY ROD PROTEIN FLGF"/>
    <property type="match status" value="1"/>
</dbReference>
<evidence type="ECO:0000313" key="10">
    <source>
        <dbReference type="Proteomes" id="UP000613768"/>
    </source>
</evidence>
<accession>A0AAW3ZJ65</accession>
<comment type="subcellular location">
    <subcellularLocation>
        <location evidence="1 6">Bacterial flagellum basal body</location>
    </subcellularLocation>
</comment>
<dbReference type="PANTHER" id="PTHR30435">
    <property type="entry name" value="FLAGELLAR PROTEIN"/>
    <property type="match status" value="1"/>
</dbReference>
<keyword evidence="9" id="KW-0966">Cell projection</keyword>
<evidence type="ECO:0000256" key="4">
    <source>
        <dbReference type="ARBA" id="ARBA00038560"/>
    </source>
</evidence>
<evidence type="ECO:0000313" key="9">
    <source>
        <dbReference type="EMBL" id="MBD8524759.1"/>
    </source>
</evidence>
<gene>
    <name evidence="9" type="ORF">IFO71_03300</name>
</gene>
<comment type="caution">
    <text evidence="9">The sequence shown here is derived from an EMBL/GenBank/DDBJ whole genome shotgun (WGS) entry which is preliminary data.</text>
</comment>
<dbReference type="AlphaFoldDB" id="A0AAW3ZJ65"/>
<evidence type="ECO:0000256" key="5">
    <source>
        <dbReference type="ARBA" id="ARBA00040228"/>
    </source>
</evidence>
<keyword evidence="9" id="KW-0969">Cilium</keyword>
<protein>
    <recommendedName>
        <fullName evidence="5 6">Flagellar basal-body rod protein FlgF</fullName>
    </recommendedName>
</protein>
<keyword evidence="9" id="KW-0282">Flagellum</keyword>
<feature type="domain" description="Flagellar basal-body/hook protein C-terminal" evidence="7">
    <location>
        <begin position="200"/>
        <end position="242"/>
    </location>
</feature>
<dbReference type="Proteomes" id="UP000613768">
    <property type="component" value="Unassembled WGS sequence"/>
</dbReference>
<evidence type="ECO:0000256" key="3">
    <source>
        <dbReference type="ARBA" id="ARBA00023143"/>
    </source>
</evidence>
<dbReference type="InterPro" id="IPR053967">
    <property type="entry name" value="LlgE_F_G-like_D1"/>
</dbReference>
<dbReference type="GO" id="GO:0071978">
    <property type="term" value="P:bacterial-type flagellum-dependent swarming motility"/>
    <property type="evidence" value="ECO:0007669"/>
    <property type="project" value="TreeGrafter"/>
</dbReference>
<dbReference type="InterPro" id="IPR037925">
    <property type="entry name" value="FlgE/F/G-like"/>
</dbReference>
<reference evidence="9 10" key="1">
    <citation type="submission" date="2020-09" db="EMBL/GenBank/DDBJ databases">
        <title>Pseudoxanthomonas sp. CAU 1598 isolated from sand of Yaerae Beach.</title>
        <authorList>
            <person name="Kim W."/>
        </authorList>
    </citation>
    <scope>NUCLEOTIDE SEQUENCE [LARGE SCALE GENOMIC DNA]</scope>
    <source>
        <strain evidence="9 10">CAU 1598</strain>
    </source>
</reference>
<evidence type="ECO:0000256" key="6">
    <source>
        <dbReference type="RuleBase" id="RU362116"/>
    </source>
</evidence>
<dbReference type="Pfam" id="PF06429">
    <property type="entry name" value="Flg_bbr_C"/>
    <property type="match status" value="1"/>
</dbReference>
<proteinExistence type="inferred from homology"/>
<dbReference type="GO" id="GO:0030694">
    <property type="term" value="C:bacterial-type flagellum basal body, rod"/>
    <property type="evidence" value="ECO:0007669"/>
    <property type="project" value="UniProtKB-UniRule"/>
</dbReference>
<dbReference type="EMBL" id="JACYTR010000004">
    <property type="protein sequence ID" value="MBD8524759.1"/>
    <property type="molecule type" value="Genomic_DNA"/>
</dbReference>
<evidence type="ECO:0000256" key="2">
    <source>
        <dbReference type="ARBA" id="ARBA00009677"/>
    </source>
</evidence>
<keyword evidence="10" id="KW-1185">Reference proteome</keyword>
<comment type="similarity">
    <text evidence="2 6">Belongs to the flagella basal body rod proteins family.</text>
</comment>